<dbReference type="GO" id="GO:0005102">
    <property type="term" value="F:signaling receptor binding"/>
    <property type="evidence" value="ECO:0007669"/>
    <property type="project" value="TreeGrafter"/>
</dbReference>
<keyword evidence="5" id="KW-0732">Signal</keyword>
<evidence type="ECO:0000256" key="6">
    <source>
        <dbReference type="ARBA" id="ARBA00022734"/>
    </source>
</evidence>
<dbReference type="PROSITE" id="PS51406">
    <property type="entry name" value="FIBRINOGEN_C_2"/>
    <property type="match status" value="1"/>
</dbReference>
<evidence type="ECO:0000256" key="11">
    <source>
        <dbReference type="ARBA" id="ARBA00023157"/>
    </source>
</evidence>
<evidence type="ECO:0000256" key="8">
    <source>
        <dbReference type="ARBA" id="ARBA00022837"/>
    </source>
</evidence>
<dbReference type="GO" id="GO:0046872">
    <property type="term" value="F:metal ion binding"/>
    <property type="evidence" value="ECO:0007669"/>
    <property type="project" value="UniProtKB-KW"/>
</dbReference>
<comment type="subcellular location">
    <subcellularLocation>
        <location evidence="1">Secreted</location>
    </subcellularLocation>
</comment>
<evidence type="ECO:0000256" key="7">
    <source>
        <dbReference type="ARBA" id="ARBA00022737"/>
    </source>
</evidence>
<dbReference type="Pfam" id="PF00147">
    <property type="entry name" value="Fibrinogen_C"/>
    <property type="match status" value="1"/>
</dbReference>
<dbReference type="SMART" id="SM00186">
    <property type="entry name" value="FBG"/>
    <property type="match status" value="1"/>
</dbReference>
<evidence type="ECO:0000256" key="9">
    <source>
        <dbReference type="ARBA" id="ARBA00022859"/>
    </source>
</evidence>
<keyword evidence="4" id="KW-0479">Metal-binding</keyword>
<reference evidence="14" key="3">
    <citation type="submission" date="2025-09" db="UniProtKB">
        <authorList>
            <consortium name="Ensembl"/>
        </authorList>
    </citation>
    <scope>IDENTIFICATION</scope>
</reference>
<dbReference type="Ensembl" id="ENSGEVT00005021528.1">
    <property type="protein sequence ID" value="ENSGEVP00005020502.1"/>
    <property type="gene ID" value="ENSGEVG00005014319.1"/>
</dbReference>
<dbReference type="GO" id="GO:0030246">
    <property type="term" value="F:carbohydrate binding"/>
    <property type="evidence" value="ECO:0007669"/>
    <property type="project" value="UniProtKB-KW"/>
</dbReference>
<keyword evidence="10" id="KW-0176">Collagen</keyword>
<evidence type="ECO:0000259" key="13">
    <source>
        <dbReference type="PROSITE" id="PS51406"/>
    </source>
</evidence>
<dbReference type="InterPro" id="IPR002181">
    <property type="entry name" value="Fibrinogen_a/b/g_C_dom"/>
</dbReference>
<dbReference type="GO" id="GO:0003823">
    <property type="term" value="F:antigen binding"/>
    <property type="evidence" value="ECO:0007669"/>
    <property type="project" value="TreeGrafter"/>
</dbReference>
<protein>
    <recommendedName>
        <fullName evidence="13">Fibrinogen C-terminal domain-containing protein</fullName>
    </recommendedName>
</protein>
<keyword evidence="7" id="KW-0677">Repeat</keyword>
<organism evidence="14 15">
    <name type="scientific">Gopherus evgoodei</name>
    <name type="common">Goodes thornscrub tortoise</name>
    <dbReference type="NCBI Taxonomy" id="1825980"/>
    <lineage>
        <taxon>Eukaryota</taxon>
        <taxon>Metazoa</taxon>
        <taxon>Chordata</taxon>
        <taxon>Craniata</taxon>
        <taxon>Vertebrata</taxon>
        <taxon>Euteleostomi</taxon>
        <taxon>Archelosauria</taxon>
        <taxon>Testudinata</taxon>
        <taxon>Testudines</taxon>
        <taxon>Cryptodira</taxon>
        <taxon>Durocryptodira</taxon>
        <taxon>Testudinoidea</taxon>
        <taxon>Testudinidae</taxon>
        <taxon>Gopherus</taxon>
    </lineage>
</organism>
<feature type="domain" description="Fibrinogen C-terminal" evidence="13">
    <location>
        <begin position="98"/>
        <end position="317"/>
    </location>
</feature>
<keyword evidence="3" id="KW-0399">Innate immunity</keyword>
<evidence type="ECO:0000313" key="15">
    <source>
        <dbReference type="Proteomes" id="UP000694390"/>
    </source>
</evidence>
<dbReference type="GO" id="GO:0005615">
    <property type="term" value="C:extracellular space"/>
    <property type="evidence" value="ECO:0007669"/>
    <property type="project" value="TreeGrafter"/>
</dbReference>
<sequence length="317" mass="35001">PKRLIHFREPPSFVGLFVTPEVRIVGLSGSDKLAILQGCPGMAGAAGPKGDPGAAGMKGVQGTQGIPGKAGPQGLKGKVTSGKPCLAIMLTFNKYFKFWFCPGAKNCKELLARGNALSGWYTIYPSDCNARTVLCDMDTDGGGWLVFQKRADGSENFFRNWDSYKRGFGSQQSEFWLGNDNIHLLTSLGNHELRIDLKDFENNTQFSKYKSFKIAGETEKYKLILGDFIGGTAGDSLTSHKDMKFSTRDHDNDLASNAQNCAALYKGAWWYKDCHWSNLNGMYLAGVHASFADGVNWRTGKGYNYSYKQSEMKFRPV</sequence>
<dbReference type="GO" id="GO:0005581">
    <property type="term" value="C:collagen trimer"/>
    <property type="evidence" value="ECO:0007669"/>
    <property type="project" value="UniProtKB-KW"/>
</dbReference>
<reference evidence="14" key="1">
    <citation type="submission" date="2019-06" db="EMBL/GenBank/DDBJ databases">
        <title>G10K-VGP Goodes thornscrub tortoise genome, primary haplotype.</title>
        <authorList>
            <person name="Murphy B."/>
            <person name="Edwards T."/>
            <person name="Rhie A."/>
            <person name="Koren S."/>
            <person name="Phillippy A."/>
            <person name="Fedrigo O."/>
            <person name="Haase B."/>
            <person name="Mountcastle J."/>
            <person name="Lewin H."/>
            <person name="Damas J."/>
            <person name="Howe K."/>
            <person name="Formenti G."/>
            <person name="Myers G."/>
            <person name="Durbin R."/>
            <person name="Jarvis E.D."/>
        </authorList>
    </citation>
    <scope>NUCLEOTIDE SEQUENCE [LARGE SCALE GENOMIC DNA]</scope>
</reference>
<reference evidence="14" key="2">
    <citation type="submission" date="2025-08" db="UniProtKB">
        <authorList>
            <consortium name="Ensembl"/>
        </authorList>
    </citation>
    <scope>IDENTIFICATION</scope>
</reference>
<dbReference type="GeneTree" id="ENSGT00940000163282"/>
<keyword evidence="2" id="KW-0964">Secreted</keyword>
<dbReference type="SUPFAM" id="SSF56496">
    <property type="entry name" value="Fibrinogen C-terminal domain-like"/>
    <property type="match status" value="1"/>
</dbReference>
<evidence type="ECO:0000256" key="10">
    <source>
        <dbReference type="ARBA" id="ARBA00023119"/>
    </source>
</evidence>
<dbReference type="GO" id="GO:0001867">
    <property type="term" value="P:complement activation, lectin pathway"/>
    <property type="evidence" value="ECO:0007669"/>
    <property type="project" value="TreeGrafter"/>
</dbReference>
<name>A0A8C5EW94_9SAUR</name>
<dbReference type="GO" id="GO:0097367">
    <property type="term" value="F:carbohydrate derivative binding"/>
    <property type="evidence" value="ECO:0007669"/>
    <property type="project" value="TreeGrafter"/>
</dbReference>
<dbReference type="InterPro" id="IPR014716">
    <property type="entry name" value="Fibrinogen_a/b/g_C_1"/>
</dbReference>
<dbReference type="FunFam" id="3.90.215.10:FF:000001">
    <property type="entry name" value="Tenascin isoform 1"/>
    <property type="match status" value="1"/>
</dbReference>
<accession>A0A8C5EW94</accession>
<evidence type="ECO:0000313" key="14">
    <source>
        <dbReference type="Ensembl" id="ENSGEVP00005020502.1"/>
    </source>
</evidence>
<evidence type="ECO:0000256" key="5">
    <source>
        <dbReference type="ARBA" id="ARBA00022729"/>
    </source>
</evidence>
<dbReference type="OrthoDB" id="7735550at2759"/>
<dbReference type="NCBIfam" id="NF040941">
    <property type="entry name" value="GGGWT_bact"/>
    <property type="match status" value="1"/>
</dbReference>
<keyword evidence="9" id="KW-0391">Immunity</keyword>
<proteinExistence type="predicted"/>
<evidence type="ECO:0000256" key="1">
    <source>
        <dbReference type="ARBA" id="ARBA00004613"/>
    </source>
</evidence>
<keyword evidence="12" id="KW-0325">Glycoprotein</keyword>
<dbReference type="InterPro" id="IPR036056">
    <property type="entry name" value="Fibrinogen-like_C"/>
</dbReference>
<evidence type="ECO:0000256" key="3">
    <source>
        <dbReference type="ARBA" id="ARBA00022588"/>
    </source>
</evidence>
<dbReference type="AlphaFoldDB" id="A0A8C5EW94"/>
<dbReference type="InterPro" id="IPR008160">
    <property type="entry name" value="Collagen"/>
</dbReference>
<dbReference type="CDD" id="cd00087">
    <property type="entry name" value="FReD"/>
    <property type="match status" value="1"/>
</dbReference>
<keyword evidence="11" id="KW-1015">Disulfide bond</keyword>
<dbReference type="InterPro" id="IPR050373">
    <property type="entry name" value="Fibrinogen_C-term_domain"/>
</dbReference>
<dbReference type="PROSITE" id="PS00514">
    <property type="entry name" value="FIBRINOGEN_C_1"/>
    <property type="match status" value="1"/>
</dbReference>
<dbReference type="Proteomes" id="UP000694390">
    <property type="component" value="Chromosome 16"/>
</dbReference>
<dbReference type="PANTHER" id="PTHR19143:SF433">
    <property type="entry name" value="FICOLIN-2"/>
    <property type="match status" value="1"/>
</dbReference>
<keyword evidence="15" id="KW-1185">Reference proteome</keyword>
<evidence type="ECO:0000256" key="12">
    <source>
        <dbReference type="ARBA" id="ARBA00023180"/>
    </source>
</evidence>
<evidence type="ECO:0000256" key="2">
    <source>
        <dbReference type="ARBA" id="ARBA00022525"/>
    </source>
</evidence>
<evidence type="ECO:0000256" key="4">
    <source>
        <dbReference type="ARBA" id="ARBA00022723"/>
    </source>
</evidence>
<keyword evidence="6" id="KW-0430">Lectin</keyword>
<dbReference type="InterPro" id="IPR020837">
    <property type="entry name" value="Fibrinogen_CS"/>
</dbReference>
<dbReference type="Pfam" id="PF01391">
    <property type="entry name" value="Collagen"/>
    <property type="match status" value="1"/>
</dbReference>
<dbReference type="PANTHER" id="PTHR19143">
    <property type="entry name" value="FIBRINOGEN/TENASCIN/ANGIOPOEITIN"/>
    <property type="match status" value="1"/>
</dbReference>
<keyword evidence="8" id="KW-0106">Calcium</keyword>
<dbReference type="Gene3D" id="3.90.215.10">
    <property type="entry name" value="Gamma Fibrinogen, chain A, domain 1"/>
    <property type="match status" value="1"/>
</dbReference>